<evidence type="ECO:0000313" key="2">
    <source>
        <dbReference type="Proteomes" id="UP001057402"/>
    </source>
</evidence>
<comment type="caution">
    <text evidence="1">The sequence shown here is derived from an EMBL/GenBank/DDBJ whole genome shotgun (WGS) entry which is preliminary data.</text>
</comment>
<sequence>MPSYVPGSGCKELVGLSLDDVLGNESKSLLPPTPASLSRTPSQIRRSLWDVIREQEREKNRDRKAWKRFKDQLRLHHASATRKRRVEVPLSDIPLRNSGVSSSYTKKRGYHKGSALDKFAKDLHIMAEEDYGRVDDDQVCDVNSRSCSRPGMMLRTSFRHGAPVQEPSESDELITGGTPEKASLQPQMMRRNSTKMGSMRRDDPDFISYGGEFGRSSRRILPTSTDDRQISAREAAASQEASEAETAAASEEEQSEGLFVQEMTGDLQPLRMSLMDLLEETDRQMGYTGSSYTSGEEDDDDEEDEKHKEEAAERSCSGCQVKHKGDSLGSCRHSFCKLCSKELQVCNGNCPACNDFNLEIVVVF</sequence>
<reference evidence="2" key="1">
    <citation type="journal article" date="2023" name="Front. Plant Sci.">
        <title>Chromosomal-level genome assembly of Melastoma candidum provides insights into trichome evolution.</title>
        <authorList>
            <person name="Zhong Y."/>
            <person name="Wu W."/>
            <person name="Sun C."/>
            <person name="Zou P."/>
            <person name="Liu Y."/>
            <person name="Dai S."/>
            <person name="Zhou R."/>
        </authorList>
    </citation>
    <scope>NUCLEOTIDE SEQUENCE [LARGE SCALE GENOMIC DNA]</scope>
</reference>
<proteinExistence type="predicted"/>
<keyword evidence="2" id="KW-1185">Reference proteome</keyword>
<gene>
    <name evidence="1" type="ORF">MLD38_012404</name>
</gene>
<name>A0ACB9RAE1_9MYRT</name>
<protein>
    <submittedName>
        <fullName evidence="1">Uncharacterized protein</fullName>
    </submittedName>
</protein>
<dbReference type="Proteomes" id="UP001057402">
    <property type="component" value="Chromosome 4"/>
</dbReference>
<accession>A0ACB9RAE1</accession>
<organism evidence="1 2">
    <name type="scientific">Melastoma candidum</name>
    <dbReference type="NCBI Taxonomy" id="119954"/>
    <lineage>
        <taxon>Eukaryota</taxon>
        <taxon>Viridiplantae</taxon>
        <taxon>Streptophyta</taxon>
        <taxon>Embryophyta</taxon>
        <taxon>Tracheophyta</taxon>
        <taxon>Spermatophyta</taxon>
        <taxon>Magnoliopsida</taxon>
        <taxon>eudicotyledons</taxon>
        <taxon>Gunneridae</taxon>
        <taxon>Pentapetalae</taxon>
        <taxon>rosids</taxon>
        <taxon>malvids</taxon>
        <taxon>Myrtales</taxon>
        <taxon>Melastomataceae</taxon>
        <taxon>Melastomatoideae</taxon>
        <taxon>Melastomateae</taxon>
        <taxon>Melastoma</taxon>
    </lineage>
</organism>
<dbReference type="EMBL" id="CM042883">
    <property type="protein sequence ID" value="KAI4374403.1"/>
    <property type="molecule type" value="Genomic_DNA"/>
</dbReference>
<evidence type="ECO:0000313" key="1">
    <source>
        <dbReference type="EMBL" id="KAI4374403.1"/>
    </source>
</evidence>